<keyword evidence="4" id="KW-1185">Reference proteome</keyword>
<protein>
    <submittedName>
        <fullName evidence="3">TonB-dependent receptor</fullName>
    </submittedName>
</protein>
<dbReference type="Pfam" id="PF13620">
    <property type="entry name" value="CarboxypepD_reg"/>
    <property type="match status" value="1"/>
</dbReference>
<feature type="domain" description="Outer membrane protein beta-barrel" evidence="2">
    <location>
        <begin position="785"/>
        <end position="910"/>
    </location>
</feature>
<dbReference type="Pfam" id="PF14905">
    <property type="entry name" value="OMP_b-brl_3"/>
    <property type="match status" value="2"/>
</dbReference>
<name>A0ABP7PYF0_9SPHI</name>
<evidence type="ECO:0000313" key="4">
    <source>
        <dbReference type="Proteomes" id="UP001501081"/>
    </source>
</evidence>
<keyword evidence="3" id="KW-0675">Receptor</keyword>
<dbReference type="SUPFAM" id="SSF56935">
    <property type="entry name" value="Porins"/>
    <property type="match status" value="1"/>
</dbReference>
<organism evidence="3 4">
    <name type="scientific">Pedobacter ginsengiterrae</name>
    <dbReference type="NCBI Taxonomy" id="871696"/>
    <lineage>
        <taxon>Bacteria</taxon>
        <taxon>Pseudomonadati</taxon>
        <taxon>Bacteroidota</taxon>
        <taxon>Sphingobacteriia</taxon>
        <taxon>Sphingobacteriales</taxon>
        <taxon>Sphingobacteriaceae</taxon>
        <taxon>Pedobacter</taxon>
    </lineage>
</organism>
<proteinExistence type="predicted"/>
<comment type="caution">
    <text evidence="3">The sequence shown here is derived from an EMBL/GenBank/DDBJ whole genome shotgun (WGS) entry which is preliminary data.</text>
</comment>
<sequence length="940" mass="102361">MKIYVQRAIFLVLIFCGYFANAQNTGSVNGRVINAKDKKPVDFATIAVKSLKDSSIVASGQTNPDGTFSFKNIPAGNYRVIAAFLGLKTTNKTITVAKAAVNTGDIAMADDGLNLNDVNVTAQVPTVVVKKDTLEYDAKSVKVRENAVVEDVLKKLPGVEVAKDGSIKAGGETVTRVKVDGKEFFGSDPLLATKNLPADMVDKIQVIDELSEQAQFTGIDDGTRTKILNITTKSGMKKGYFGNSTVGYGTNDRYDASLNVNKFNNDQQFSFIGQFNNVNKQNFGGGGGQGNGFGGGGGGGRGFGGGGATTSGGGGITTTNAAGLNFGDTYKDGTQIQGSYFFNKSSVFNEQTSNTQTLLGNSSQNVNNYLNSNSDKLNHRFNFMIDTKLDSSTSIKIQPNIAYTENDGLSLNDYVRNNAVASGTSNTVGNQSYTTKNSTPVITNNILVRKKFQRRGRTLSLNVNTSINDSNSDNINYILDNNTINGVTTQKLTNQLNDLSSHNITNTTRVVYTEPLSKTTSLELNYQNGINNSTSDRNVFNFNSITGNFDLVDNTYSNHYENQTLTNAAGLSYTVNQKKYNWNIGVAGQQTHRENTNLSTGAVFTQNFVNLTPSAQFRYNFSNSKRLSVNYRGTTQQPTIDQIQPIPDNSNTQSVILGNPNLKPAFNNTLSVRYNNFAFAKMRFFAVFLNLTQTFNAFASSQRSVDDVNDPNYGKIASTYVNVDGNYSGNANVVLGQPIIPNNKLNLNATLTGTYSKGTNITSGVNNITNNWSLGNTYRFVTNLDKWDITAGIGGTVTSATYSAQPNSDNKFYTINPSFDVSYVLPGNIRLAIDLDYFKNTGRGEAFNTEYTIVNSYISRQFFKNRGTFKIAVNDALNQNQGISRTATANTITDLNYNVLKRYYMFSFTYSLTRIGGRNIGNDVQMPGAPGQGGGQRMRF</sequence>
<dbReference type="Gene3D" id="2.60.40.1120">
    <property type="entry name" value="Carboxypeptidase-like, regulatory domain"/>
    <property type="match status" value="1"/>
</dbReference>
<gene>
    <name evidence="3" type="ORF">GCM10022246_27320</name>
</gene>
<dbReference type="InterPro" id="IPR013784">
    <property type="entry name" value="Carb-bd-like_fold"/>
</dbReference>
<dbReference type="Proteomes" id="UP001501081">
    <property type="component" value="Unassembled WGS sequence"/>
</dbReference>
<keyword evidence="1" id="KW-0732">Signal</keyword>
<feature type="domain" description="Outer membrane protein beta-barrel" evidence="2">
    <location>
        <begin position="450"/>
        <end position="783"/>
    </location>
</feature>
<dbReference type="EMBL" id="BAABAK010000015">
    <property type="protein sequence ID" value="GAA3973492.1"/>
    <property type="molecule type" value="Genomic_DNA"/>
</dbReference>
<dbReference type="RefSeq" id="WP_344767933.1">
    <property type="nucleotide sequence ID" value="NZ_BAABAK010000015.1"/>
</dbReference>
<dbReference type="SUPFAM" id="SSF49452">
    <property type="entry name" value="Starch-binding domain-like"/>
    <property type="match status" value="1"/>
</dbReference>
<dbReference type="InterPro" id="IPR041700">
    <property type="entry name" value="OMP_b-brl_3"/>
</dbReference>
<accession>A0ABP7PYF0</accession>
<feature type="signal peptide" evidence="1">
    <location>
        <begin position="1"/>
        <end position="22"/>
    </location>
</feature>
<evidence type="ECO:0000259" key="2">
    <source>
        <dbReference type="Pfam" id="PF14905"/>
    </source>
</evidence>
<feature type="chain" id="PRO_5046099754" evidence="1">
    <location>
        <begin position="23"/>
        <end position="940"/>
    </location>
</feature>
<evidence type="ECO:0000256" key="1">
    <source>
        <dbReference type="SAM" id="SignalP"/>
    </source>
</evidence>
<evidence type="ECO:0000313" key="3">
    <source>
        <dbReference type="EMBL" id="GAA3973492.1"/>
    </source>
</evidence>
<reference evidence="4" key="1">
    <citation type="journal article" date="2019" name="Int. J. Syst. Evol. Microbiol.">
        <title>The Global Catalogue of Microorganisms (GCM) 10K type strain sequencing project: providing services to taxonomists for standard genome sequencing and annotation.</title>
        <authorList>
            <consortium name="The Broad Institute Genomics Platform"/>
            <consortium name="The Broad Institute Genome Sequencing Center for Infectious Disease"/>
            <person name="Wu L."/>
            <person name="Ma J."/>
        </authorList>
    </citation>
    <scope>NUCLEOTIDE SEQUENCE [LARGE SCALE GENOMIC DNA]</scope>
    <source>
        <strain evidence="4">JCM 17338</strain>
    </source>
</reference>